<feature type="signal peptide" evidence="1">
    <location>
        <begin position="1"/>
        <end position="25"/>
    </location>
</feature>
<dbReference type="Proteomes" id="UP000829517">
    <property type="component" value="Unassembled WGS sequence"/>
</dbReference>
<evidence type="ECO:0000256" key="1">
    <source>
        <dbReference type="SAM" id="SignalP"/>
    </source>
</evidence>
<evidence type="ECO:0008006" key="4">
    <source>
        <dbReference type="Google" id="ProtNLM"/>
    </source>
</evidence>
<sequence>MKSFSHKILAISLALLVFLTTTSFQMDMHYCGDTLVDFSLFHGTSSCGMEKNQQSKTDCDIEISKKSCCSDQQIVNKGQDNFKASFDNLTFEQQTFIASFFYSYLNLYNSLEEKIIPFKDYTPPLIIKDVQKLHETYLI</sequence>
<dbReference type="NCBIfam" id="NF047658">
    <property type="entry name" value="HYC_CC_PP"/>
    <property type="match status" value="1"/>
</dbReference>
<dbReference type="RefSeq" id="WP_236959671.1">
    <property type="nucleotide sequence ID" value="NZ_JAETXX010000009.1"/>
</dbReference>
<dbReference type="Pfam" id="PF26622">
    <property type="entry name" value="DUF8199"/>
    <property type="match status" value="1"/>
</dbReference>
<evidence type="ECO:0000313" key="2">
    <source>
        <dbReference type="EMBL" id="MCF8715705.1"/>
    </source>
</evidence>
<evidence type="ECO:0000313" key="3">
    <source>
        <dbReference type="Proteomes" id="UP000829517"/>
    </source>
</evidence>
<gene>
    <name evidence="2" type="ORF">JM658_12790</name>
</gene>
<dbReference type="InterPro" id="IPR058512">
    <property type="entry name" value="DUF8199"/>
</dbReference>
<feature type="chain" id="PRO_5046978219" description="Secreted protein" evidence="1">
    <location>
        <begin position="26"/>
        <end position="139"/>
    </location>
</feature>
<proteinExistence type="predicted"/>
<dbReference type="EMBL" id="JAETXX010000009">
    <property type="protein sequence ID" value="MCF8715705.1"/>
    <property type="molecule type" value="Genomic_DNA"/>
</dbReference>
<keyword evidence="1" id="KW-0732">Signal</keyword>
<organism evidence="2 3">
    <name type="scientific">Joostella atrarenae</name>
    <dbReference type="NCBI Taxonomy" id="679257"/>
    <lineage>
        <taxon>Bacteria</taxon>
        <taxon>Pseudomonadati</taxon>
        <taxon>Bacteroidota</taxon>
        <taxon>Flavobacteriia</taxon>
        <taxon>Flavobacteriales</taxon>
        <taxon>Flavobacteriaceae</taxon>
        <taxon>Joostella</taxon>
    </lineage>
</organism>
<keyword evidence="3" id="KW-1185">Reference proteome</keyword>
<protein>
    <recommendedName>
        <fullName evidence="4">Secreted protein</fullName>
    </recommendedName>
</protein>
<comment type="caution">
    <text evidence="2">The sequence shown here is derived from an EMBL/GenBank/DDBJ whole genome shotgun (WGS) entry which is preliminary data.</text>
</comment>
<name>A0ABS9J5J3_9FLAO</name>
<accession>A0ABS9J5J3</accession>
<reference evidence="2 3" key="1">
    <citation type="submission" date="2021-01" db="EMBL/GenBank/DDBJ databases">
        <title>Genome sequencing of Joostella atrarenae M1-2 (= KCTC 23194).</title>
        <authorList>
            <person name="Zakaria M.R."/>
            <person name="Lam M.Q."/>
            <person name="Chong C.S."/>
        </authorList>
    </citation>
    <scope>NUCLEOTIDE SEQUENCE [LARGE SCALE GENOMIC DNA]</scope>
    <source>
        <strain evidence="2 3">M1-2</strain>
    </source>
</reference>
<dbReference type="InterPro" id="IPR058060">
    <property type="entry name" value="HYC_CC_PP"/>
</dbReference>